<comment type="caution">
    <text evidence="2">The sequence shown here is derived from an EMBL/GenBank/DDBJ whole genome shotgun (WGS) entry which is preliminary data.</text>
</comment>
<evidence type="ECO:0000313" key="2">
    <source>
        <dbReference type="EMBL" id="MBJ3787050.1"/>
    </source>
</evidence>
<keyword evidence="1" id="KW-0732">Signal</keyword>
<evidence type="ECO:0000256" key="1">
    <source>
        <dbReference type="SAM" id="SignalP"/>
    </source>
</evidence>
<accession>A0A934MNB1</accession>
<organism evidence="2 3">
    <name type="scientific">Devosia sediminis</name>
    <dbReference type="NCBI Taxonomy" id="2798801"/>
    <lineage>
        <taxon>Bacteria</taxon>
        <taxon>Pseudomonadati</taxon>
        <taxon>Pseudomonadota</taxon>
        <taxon>Alphaproteobacteria</taxon>
        <taxon>Hyphomicrobiales</taxon>
        <taxon>Devosiaceae</taxon>
        <taxon>Devosia</taxon>
    </lineage>
</organism>
<reference evidence="2" key="1">
    <citation type="submission" date="2020-12" db="EMBL/GenBank/DDBJ databases">
        <title>Devosia sp. MSA67 isolated from Mo River.</title>
        <authorList>
            <person name="Ma F."/>
            <person name="Zi Z."/>
        </authorList>
    </citation>
    <scope>NUCLEOTIDE SEQUENCE</scope>
    <source>
        <strain evidence="2">MSA67</strain>
    </source>
</reference>
<gene>
    <name evidence="2" type="ORF">JEQ47_20195</name>
</gene>
<proteinExistence type="predicted"/>
<keyword evidence="3" id="KW-1185">Reference proteome</keyword>
<protein>
    <submittedName>
        <fullName evidence="2">Uncharacterized protein</fullName>
    </submittedName>
</protein>
<dbReference type="RefSeq" id="WP_198878230.1">
    <property type="nucleotide sequence ID" value="NZ_JAEKMH010000009.1"/>
</dbReference>
<feature type="chain" id="PRO_5037229278" evidence="1">
    <location>
        <begin position="23"/>
        <end position="157"/>
    </location>
</feature>
<sequence length="157" mass="16722">MRKPVLLPPAVLAMMAVAPVAAQDDTWTPLAFSGDDVVFALGGPDTRNDAREISLAIVPPEGFVGFGEEVGYVLNFYALNCTERTSRHHTMHVFGKDGNIVSIQSLDQPDEAVPPDGSAMDLAVRLKCFADPPSVTGGVEQSRLIETANALRGTTRG</sequence>
<dbReference type="AlphaFoldDB" id="A0A934MNB1"/>
<name>A0A934MNB1_9HYPH</name>
<dbReference type="Proteomes" id="UP000602124">
    <property type="component" value="Unassembled WGS sequence"/>
</dbReference>
<feature type="signal peptide" evidence="1">
    <location>
        <begin position="1"/>
        <end position="22"/>
    </location>
</feature>
<dbReference type="EMBL" id="JAEKMH010000009">
    <property type="protein sequence ID" value="MBJ3787050.1"/>
    <property type="molecule type" value="Genomic_DNA"/>
</dbReference>
<evidence type="ECO:0000313" key="3">
    <source>
        <dbReference type="Proteomes" id="UP000602124"/>
    </source>
</evidence>